<sequence>MCISAEGLKKRYGKTVALDGVSFEVPCGGAAALLGPNGAGKSTTLRILAGLLKPDEGSAKVCGYDVQRRPKEAKACMGFLPEDAVPFLNLTVRENLEYVAALRGIDDSAVDWAIKALGLEEVEGKLASSLSRGNRQRLALALAIFHKPKVLLLDEPLNYLDIPAQESVIKMLKEMNAAGTALLVSTHIMAIAERLARDVFVINRGRIVWRGTMEELKAMAQDAGERIEEVVARLMR</sequence>
<dbReference type="SMART" id="SM00382">
    <property type="entry name" value="AAA"/>
    <property type="match status" value="1"/>
</dbReference>
<gene>
    <name evidence="5" type="ordered locus">TUZN_0866</name>
</gene>
<dbReference type="SUPFAM" id="SSF52540">
    <property type="entry name" value="P-loop containing nucleoside triphosphate hydrolases"/>
    <property type="match status" value="1"/>
</dbReference>
<feature type="domain" description="ABC transporter" evidence="4">
    <location>
        <begin position="3"/>
        <end position="229"/>
    </location>
</feature>
<dbReference type="HOGENOM" id="CLU_000604_1_2_2"/>
<dbReference type="eggNOG" id="arCOG00194">
    <property type="taxonomic scope" value="Archaea"/>
</dbReference>
<dbReference type="Pfam" id="PF00005">
    <property type="entry name" value="ABC_tran"/>
    <property type="match status" value="1"/>
</dbReference>
<evidence type="ECO:0000259" key="4">
    <source>
        <dbReference type="PROSITE" id="PS50893"/>
    </source>
</evidence>
<dbReference type="PROSITE" id="PS50893">
    <property type="entry name" value="ABC_TRANSPORTER_2"/>
    <property type="match status" value="1"/>
</dbReference>
<dbReference type="Proteomes" id="UP000008138">
    <property type="component" value="Chromosome"/>
</dbReference>
<dbReference type="GeneID" id="10360400"/>
<dbReference type="Gene3D" id="3.40.50.300">
    <property type="entry name" value="P-loop containing nucleotide triphosphate hydrolases"/>
    <property type="match status" value="1"/>
</dbReference>
<evidence type="ECO:0000256" key="3">
    <source>
        <dbReference type="ARBA" id="ARBA00022840"/>
    </source>
</evidence>
<dbReference type="CDD" id="cd03230">
    <property type="entry name" value="ABC_DR_subfamily_A"/>
    <property type="match status" value="1"/>
</dbReference>
<evidence type="ECO:0000256" key="2">
    <source>
        <dbReference type="ARBA" id="ARBA00022741"/>
    </source>
</evidence>
<organism evidence="5 6">
    <name type="scientific">Thermoproteus uzoniensis (strain 768-20)</name>
    <dbReference type="NCBI Taxonomy" id="999630"/>
    <lineage>
        <taxon>Archaea</taxon>
        <taxon>Thermoproteota</taxon>
        <taxon>Thermoprotei</taxon>
        <taxon>Thermoproteales</taxon>
        <taxon>Thermoproteaceae</taxon>
        <taxon>Thermoproteus</taxon>
    </lineage>
</organism>
<dbReference type="PANTHER" id="PTHR42711:SF16">
    <property type="entry name" value="ABC TRANSPORTER ATP-BINDING PROTEIN"/>
    <property type="match status" value="1"/>
</dbReference>
<dbReference type="InterPro" id="IPR003439">
    <property type="entry name" value="ABC_transporter-like_ATP-bd"/>
</dbReference>
<dbReference type="STRING" id="999630.TUZN_0866"/>
<keyword evidence="2" id="KW-0547">Nucleotide-binding</keyword>
<keyword evidence="6" id="KW-1185">Reference proteome</keyword>
<evidence type="ECO:0000313" key="5">
    <source>
        <dbReference type="EMBL" id="AEA12351.1"/>
    </source>
</evidence>
<dbReference type="RefSeq" id="WP_013679687.1">
    <property type="nucleotide sequence ID" value="NC_015315.1"/>
</dbReference>
<dbReference type="GO" id="GO:0005524">
    <property type="term" value="F:ATP binding"/>
    <property type="evidence" value="ECO:0007669"/>
    <property type="project" value="UniProtKB-KW"/>
</dbReference>
<keyword evidence="3" id="KW-0067">ATP-binding</keyword>
<dbReference type="InterPro" id="IPR027417">
    <property type="entry name" value="P-loop_NTPase"/>
</dbReference>
<dbReference type="AlphaFoldDB" id="F2L5I0"/>
<reference evidence="5 6" key="1">
    <citation type="journal article" date="2011" name="J. Bacteriol.">
        <title>Complete genome sequence of the thermoacidophilic crenarchaeon Thermoproteus uzoniensis 768-20.</title>
        <authorList>
            <person name="Mardanov A.V."/>
            <person name="Gumerov V.M."/>
            <person name="Beletsky A.V."/>
            <person name="Prokofeva M.I."/>
            <person name="Bonch-Osmolovskaya E.A."/>
            <person name="Ravin N.V."/>
            <person name="Skryabin K.G."/>
        </authorList>
    </citation>
    <scope>NUCLEOTIDE SEQUENCE [LARGE SCALE GENOMIC DNA]</scope>
    <source>
        <strain evidence="5 6">768-20</strain>
    </source>
</reference>
<dbReference type="KEGG" id="tuz:TUZN_0866"/>
<dbReference type="GO" id="GO:0016887">
    <property type="term" value="F:ATP hydrolysis activity"/>
    <property type="evidence" value="ECO:0007669"/>
    <property type="project" value="InterPro"/>
</dbReference>
<protein>
    <submittedName>
        <fullName evidence="5">ABC transporter related protein</fullName>
    </submittedName>
</protein>
<dbReference type="InterPro" id="IPR050763">
    <property type="entry name" value="ABC_transporter_ATP-binding"/>
</dbReference>
<keyword evidence="1" id="KW-0813">Transport</keyword>
<proteinExistence type="predicted"/>
<dbReference type="InterPro" id="IPR003593">
    <property type="entry name" value="AAA+_ATPase"/>
</dbReference>
<reference key="2">
    <citation type="submission" date="2011-03" db="EMBL/GenBank/DDBJ databases">
        <title>Complete genome sequence of the thermoacidophilic crenarchaeon Thermoproteus uzoniensis 768-20.</title>
        <authorList>
            <person name="Mardanov A.V."/>
            <person name="Gumerov V.M."/>
            <person name="Beletsky A.V."/>
            <person name="Prokofeva M.I."/>
            <person name="Bonch-Osmolovskaya E.A."/>
            <person name="Ravin N.V."/>
            <person name="Skryabin K.G."/>
        </authorList>
    </citation>
    <scope>NUCLEOTIDE SEQUENCE</scope>
    <source>
        <strain>768-20</strain>
    </source>
</reference>
<dbReference type="EMBL" id="CP002590">
    <property type="protein sequence ID" value="AEA12351.1"/>
    <property type="molecule type" value="Genomic_DNA"/>
</dbReference>
<name>F2L5I0_THEU7</name>
<evidence type="ECO:0000256" key="1">
    <source>
        <dbReference type="ARBA" id="ARBA00022448"/>
    </source>
</evidence>
<accession>F2L5I0</accession>
<dbReference type="PANTHER" id="PTHR42711">
    <property type="entry name" value="ABC TRANSPORTER ATP-BINDING PROTEIN"/>
    <property type="match status" value="1"/>
</dbReference>
<evidence type="ECO:0000313" key="6">
    <source>
        <dbReference type="Proteomes" id="UP000008138"/>
    </source>
</evidence>